<dbReference type="AlphaFoldDB" id="A0A4R4GER4"/>
<sequence>MEVKGIIKCEIPGEWCTRIGVKTYNPLVSVIDYSRVKEYSNPQGLCCGYYVVSLYSGDTTCGVKYGRNMYDYRDGTLFFTAPGQVVTFTEYGRVYQPEENCLSLLFHPNFIRGTMLADRIAGYKFFNYEVHEALHLSCSEIEDVKRCFEIINNELKQRLDQHSISIVCAAIELLLNYCTRFYDRQFISRHNSNIDILSRFEALLNEYFSSIQKGRKGLPTVKYFADKLNLSPDYLSSLLQKETGKNAQEHIQYRLIEIAKDKLHQSDKTVSQIAYELGFEYPQYFSRLFKKKVGISPNKYKIIQ</sequence>
<evidence type="ECO:0000313" key="5">
    <source>
        <dbReference type="EMBL" id="TDA75131.1"/>
    </source>
</evidence>
<dbReference type="SUPFAM" id="SSF46689">
    <property type="entry name" value="Homeodomain-like"/>
    <property type="match status" value="1"/>
</dbReference>
<name>A0A4R4GER4_9BACT</name>
<dbReference type="PANTHER" id="PTHR43280:SF32">
    <property type="entry name" value="TRANSCRIPTIONAL REGULATORY PROTEIN"/>
    <property type="match status" value="1"/>
</dbReference>
<protein>
    <submittedName>
        <fullName evidence="5">AraC family transcriptional regulator</fullName>
    </submittedName>
</protein>
<proteinExistence type="predicted"/>
<accession>A0A4R4GER4</accession>
<dbReference type="PANTHER" id="PTHR43280">
    <property type="entry name" value="ARAC-FAMILY TRANSCRIPTIONAL REGULATOR"/>
    <property type="match status" value="1"/>
</dbReference>
<dbReference type="SMART" id="SM00342">
    <property type="entry name" value="HTH_ARAC"/>
    <property type="match status" value="1"/>
</dbReference>
<dbReference type="EMBL" id="SLTU01000001">
    <property type="protein sequence ID" value="TDA75131.1"/>
    <property type="molecule type" value="Genomic_DNA"/>
</dbReference>
<dbReference type="GO" id="GO:0043565">
    <property type="term" value="F:sequence-specific DNA binding"/>
    <property type="evidence" value="ECO:0007669"/>
    <property type="project" value="InterPro"/>
</dbReference>
<dbReference type="GO" id="GO:0003700">
    <property type="term" value="F:DNA-binding transcription factor activity"/>
    <property type="evidence" value="ECO:0007669"/>
    <property type="project" value="InterPro"/>
</dbReference>
<evidence type="ECO:0000256" key="3">
    <source>
        <dbReference type="ARBA" id="ARBA00023163"/>
    </source>
</evidence>
<dbReference type="InterPro" id="IPR018060">
    <property type="entry name" value="HTH_AraC"/>
</dbReference>
<evidence type="ECO:0000313" key="6">
    <source>
        <dbReference type="Proteomes" id="UP000294527"/>
    </source>
</evidence>
<organism evidence="5 6">
    <name type="scientific">Phocaeicola dorei</name>
    <dbReference type="NCBI Taxonomy" id="357276"/>
    <lineage>
        <taxon>Bacteria</taxon>
        <taxon>Pseudomonadati</taxon>
        <taxon>Bacteroidota</taxon>
        <taxon>Bacteroidia</taxon>
        <taxon>Bacteroidales</taxon>
        <taxon>Bacteroidaceae</taxon>
        <taxon>Phocaeicola</taxon>
    </lineage>
</organism>
<dbReference type="InterPro" id="IPR020449">
    <property type="entry name" value="Tscrpt_reg_AraC-type_HTH"/>
</dbReference>
<dbReference type="PRINTS" id="PR00032">
    <property type="entry name" value="HTHARAC"/>
</dbReference>
<feature type="domain" description="HTH araC/xylS-type" evidence="4">
    <location>
        <begin position="201"/>
        <end position="303"/>
    </location>
</feature>
<keyword evidence="3" id="KW-0804">Transcription</keyword>
<gene>
    <name evidence="5" type="ORF">E1I98_01350</name>
</gene>
<comment type="caution">
    <text evidence="5">The sequence shown here is derived from an EMBL/GenBank/DDBJ whole genome shotgun (WGS) entry which is preliminary data.</text>
</comment>
<dbReference type="InterPro" id="IPR009057">
    <property type="entry name" value="Homeodomain-like_sf"/>
</dbReference>
<dbReference type="RefSeq" id="WP_132140314.1">
    <property type="nucleotide sequence ID" value="NZ_SLTU01000001.1"/>
</dbReference>
<evidence type="ECO:0000256" key="1">
    <source>
        <dbReference type="ARBA" id="ARBA00023015"/>
    </source>
</evidence>
<dbReference type="PROSITE" id="PS01124">
    <property type="entry name" value="HTH_ARAC_FAMILY_2"/>
    <property type="match status" value="1"/>
</dbReference>
<dbReference type="Gene3D" id="1.10.10.60">
    <property type="entry name" value="Homeodomain-like"/>
    <property type="match status" value="2"/>
</dbReference>
<keyword evidence="2" id="KW-0238">DNA-binding</keyword>
<evidence type="ECO:0000256" key="2">
    <source>
        <dbReference type="ARBA" id="ARBA00023125"/>
    </source>
</evidence>
<dbReference type="Proteomes" id="UP000294527">
    <property type="component" value="Unassembled WGS sequence"/>
</dbReference>
<dbReference type="Pfam" id="PF12833">
    <property type="entry name" value="HTH_18"/>
    <property type="match status" value="1"/>
</dbReference>
<keyword evidence="1" id="KW-0805">Transcription regulation</keyword>
<reference evidence="5 6" key="1">
    <citation type="journal article" date="2019" name="Nat. Microbiol.">
        <title>Genomic variation and strain-specific functional adaptation in the human gut microbiome during early life.</title>
        <authorList>
            <person name="Vatanen T."/>
            <person name="Plichta D.R."/>
            <person name="Somani J."/>
            <person name="Munch P.C."/>
            <person name="Arthur T.D."/>
            <person name="Hall A.B."/>
            <person name="Rudolf S."/>
            <person name="Oakeley E.J."/>
            <person name="Ke X."/>
            <person name="Young R.A."/>
            <person name="Haiser H.J."/>
            <person name="Kolde R."/>
            <person name="Yassour M."/>
            <person name="Luopajarvi K."/>
            <person name="Siljander H."/>
            <person name="Virtanen S.M."/>
            <person name="Ilonen J."/>
            <person name="Uibo R."/>
            <person name="Tillmann V."/>
            <person name="Mokurov S."/>
            <person name="Dorshakova N."/>
            <person name="Porter J.A."/>
            <person name="McHardy A.C."/>
            <person name="Lahdesmaki H."/>
            <person name="Vlamakis H."/>
            <person name="Huttenhower C."/>
            <person name="Knip M."/>
            <person name="Xavier R.J."/>
        </authorList>
    </citation>
    <scope>NUCLEOTIDE SEQUENCE [LARGE SCALE GENOMIC DNA]</scope>
    <source>
        <strain evidence="5 6">RJX1047</strain>
    </source>
</reference>
<evidence type="ECO:0000259" key="4">
    <source>
        <dbReference type="PROSITE" id="PS01124"/>
    </source>
</evidence>